<dbReference type="CDD" id="cd02440">
    <property type="entry name" value="AdoMet_MTases"/>
    <property type="match status" value="1"/>
</dbReference>
<dbReference type="InterPro" id="IPR050508">
    <property type="entry name" value="Methyltransf_Superfamily"/>
</dbReference>
<dbReference type="GO" id="GO:0008168">
    <property type="term" value="F:methyltransferase activity"/>
    <property type="evidence" value="ECO:0000318"/>
    <property type="project" value="GO_Central"/>
</dbReference>
<dbReference type="Pfam" id="PF08241">
    <property type="entry name" value="Methyltransf_11"/>
    <property type="match status" value="1"/>
</dbReference>
<accession>D8SWV2</accession>
<dbReference type="Gene3D" id="3.40.50.150">
    <property type="entry name" value="Vaccinia Virus protein VP39"/>
    <property type="match status" value="1"/>
</dbReference>
<dbReference type="PANTHER" id="PTHR42912">
    <property type="entry name" value="METHYLTRANSFERASE"/>
    <property type="match status" value="1"/>
</dbReference>
<dbReference type="OMA" id="GCSVGMS"/>
<organism evidence="3">
    <name type="scientific">Selaginella moellendorffii</name>
    <name type="common">Spikemoss</name>
    <dbReference type="NCBI Taxonomy" id="88036"/>
    <lineage>
        <taxon>Eukaryota</taxon>
        <taxon>Viridiplantae</taxon>
        <taxon>Streptophyta</taxon>
        <taxon>Embryophyta</taxon>
        <taxon>Tracheophyta</taxon>
        <taxon>Lycopodiopsida</taxon>
        <taxon>Selaginellales</taxon>
        <taxon>Selaginellaceae</taxon>
        <taxon>Selaginella</taxon>
    </lineage>
</organism>
<reference evidence="2 3" key="1">
    <citation type="journal article" date="2011" name="Science">
        <title>The Selaginella genome identifies genetic changes associated with the evolution of vascular plants.</title>
        <authorList>
            <person name="Banks J.A."/>
            <person name="Nishiyama T."/>
            <person name="Hasebe M."/>
            <person name="Bowman J.L."/>
            <person name="Gribskov M."/>
            <person name="dePamphilis C."/>
            <person name="Albert V.A."/>
            <person name="Aono N."/>
            <person name="Aoyama T."/>
            <person name="Ambrose B.A."/>
            <person name="Ashton N.W."/>
            <person name="Axtell M.J."/>
            <person name="Barker E."/>
            <person name="Barker M.S."/>
            <person name="Bennetzen J.L."/>
            <person name="Bonawitz N.D."/>
            <person name="Chapple C."/>
            <person name="Cheng C."/>
            <person name="Correa L.G."/>
            <person name="Dacre M."/>
            <person name="DeBarry J."/>
            <person name="Dreyer I."/>
            <person name="Elias M."/>
            <person name="Engstrom E.M."/>
            <person name="Estelle M."/>
            <person name="Feng L."/>
            <person name="Finet C."/>
            <person name="Floyd S.K."/>
            <person name="Frommer W.B."/>
            <person name="Fujita T."/>
            <person name="Gramzow L."/>
            <person name="Gutensohn M."/>
            <person name="Harholt J."/>
            <person name="Hattori M."/>
            <person name="Heyl A."/>
            <person name="Hirai T."/>
            <person name="Hiwatashi Y."/>
            <person name="Ishikawa M."/>
            <person name="Iwata M."/>
            <person name="Karol K.G."/>
            <person name="Koehler B."/>
            <person name="Kolukisaoglu U."/>
            <person name="Kubo M."/>
            <person name="Kurata T."/>
            <person name="Lalonde S."/>
            <person name="Li K."/>
            <person name="Li Y."/>
            <person name="Litt A."/>
            <person name="Lyons E."/>
            <person name="Manning G."/>
            <person name="Maruyama T."/>
            <person name="Michael T.P."/>
            <person name="Mikami K."/>
            <person name="Miyazaki S."/>
            <person name="Morinaga S."/>
            <person name="Murata T."/>
            <person name="Mueller-Roeber B."/>
            <person name="Nelson D.R."/>
            <person name="Obara M."/>
            <person name="Oguri Y."/>
            <person name="Olmstead R.G."/>
            <person name="Onodera N."/>
            <person name="Petersen B.L."/>
            <person name="Pils B."/>
            <person name="Prigge M."/>
            <person name="Rensing S.A."/>
            <person name="Riano-Pachon D.M."/>
            <person name="Roberts A.W."/>
            <person name="Sato Y."/>
            <person name="Scheller H.V."/>
            <person name="Schulz B."/>
            <person name="Schulz C."/>
            <person name="Shakirov E.V."/>
            <person name="Shibagaki N."/>
            <person name="Shinohara N."/>
            <person name="Shippen D.E."/>
            <person name="Soerensen I."/>
            <person name="Sotooka R."/>
            <person name="Sugimoto N."/>
            <person name="Sugita M."/>
            <person name="Sumikawa N."/>
            <person name="Tanurdzic M."/>
            <person name="Theissen G."/>
            <person name="Ulvskov P."/>
            <person name="Wakazuki S."/>
            <person name="Weng J.K."/>
            <person name="Willats W.W."/>
            <person name="Wipf D."/>
            <person name="Wolf P.G."/>
            <person name="Yang L."/>
            <person name="Zimmer A.D."/>
            <person name="Zhu Q."/>
            <person name="Mitros T."/>
            <person name="Hellsten U."/>
            <person name="Loque D."/>
            <person name="Otillar R."/>
            <person name="Salamov A."/>
            <person name="Schmutz J."/>
            <person name="Shapiro H."/>
            <person name="Lindquist E."/>
            <person name="Lucas S."/>
            <person name="Rokhsar D."/>
            <person name="Grigoriev I.V."/>
        </authorList>
    </citation>
    <scope>NUCLEOTIDE SEQUENCE [LARGE SCALE GENOMIC DNA]</scope>
</reference>
<dbReference type="SUPFAM" id="SSF53335">
    <property type="entry name" value="S-adenosyl-L-methionine-dependent methyltransferases"/>
    <property type="match status" value="1"/>
</dbReference>
<dbReference type="OrthoDB" id="2013972at2759"/>
<sequence>MRSACVCGVASIGRGDFHFQQRGSSRLSHISRAVANDWRRGPYEEGALKQPRYSGDEPLSRLVSGLISIGPLFAAMQFAGRQVFLRTAEKKGIPWRSLSSQILGSEEIKAEKELVENKSIVYPEYYLQKFHAYTKGNLCWEAASEAEVATMSMVRRALPAAETTEEALEVLRGNWIRALESYHSQNSVLPVSQVLDVGCSVGLSTIYLAEAFPSAQITGLDLSPYFLAVAQHKEKQRIADGKLQRNPIRWHHANGEHTGFPSCTFDIVSIAYVIHECPVHATKGLLKEAYRVLKPGGTIAITDNSPKSKILQSLPPVLFTLQKSTEPWLDDYYGLDLEEAMREAGFISVCARLTDPRHRTVNGTVPLAGKAEV</sequence>
<dbReference type="STRING" id="88036.D8SWV2"/>
<dbReference type="InParanoid" id="D8SWV2"/>
<dbReference type="InterPro" id="IPR013216">
    <property type="entry name" value="Methyltransf_11"/>
</dbReference>
<dbReference type="InterPro" id="IPR029063">
    <property type="entry name" value="SAM-dependent_MTases_sf"/>
</dbReference>
<dbReference type="GO" id="GO:0008757">
    <property type="term" value="F:S-adenosylmethionine-dependent methyltransferase activity"/>
    <property type="evidence" value="ECO:0007669"/>
    <property type="project" value="InterPro"/>
</dbReference>
<evidence type="ECO:0000259" key="1">
    <source>
        <dbReference type="Pfam" id="PF08241"/>
    </source>
</evidence>
<gene>
    <name evidence="2" type="ORF">SELMODRAFT_126718</name>
</gene>
<name>D8SWV2_SELML</name>
<dbReference type="eggNOG" id="KOG1540">
    <property type="taxonomic scope" value="Eukaryota"/>
</dbReference>
<dbReference type="PANTHER" id="PTHR42912:SF80">
    <property type="entry name" value="METHYLTRANSFERASE DOMAIN-CONTAINING PROTEIN"/>
    <property type="match status" value="1"/>
</dbReference>
<proteinExistence type="predicted"/>
<keyword evidence="3" id="KW-1185">Reference proteome</keyword>
<dbReference type="EMBL" id="GL377649">
    <property type="protein sequence ID" value="EFJ11155.1"/>
    <property type="molecule type" value="Genomic_DNA"/>
</dbReference>
<dbReference type="KEGG" id="smo:SELMODRAFT_126718"/>
<dbReference type="HOGENOM" id="CLU_053941_0_0_1"/>
<dbReference type="AlphaFoldDB" id="D8SWV2"/>
<evidence type="ECO:0000313" key="3">
    <source>
        <dbReference type="Proteomes" id="UP000001514"/>
    </source>
</evidence>
<dbReference type="Gramene" id="EFJ11155">
    <property type="protein sequence ID" value="EFJ11155"/>
    <property type="gene ID" value="SELMODRAFT_126718"/>
</dbReference>
<evidence type="ECO:0000313" key="2">
    <source>
        <dbReference type="EMBL" id="EFJ11155.1"/>
    </source>
</evidence>
<feature type="domain" description="Methyltransferase type 11" evidence="1">
    <location>
        <begin position="195"/>
        <end position="301"/>
    </location>
</feature>
<dbReference type="Proteomes" id="UP000001514">
    <property type="component" value="Unassembled WGS sequence"/>
</dbReference>
<protein>
    <recommendedName>
        <fullName evidence="1">Methyltransferase type 11 domain-containing protein</fullName>
    </recommendedName>
</protein>